<evidence type="ECO:0000256" key="1">
    <source>
        <dbReference type="SAM" id="Phobius"/>
    </source>
</evidence>
<name>A0A0V1I884_9BILA</name>
<gene>
    <name evidence="2" type="ORF">T11_17135</name>
</gene>
<protein>
    <submittedName>
        <fullName evidence="2">Uncharacterized protein</fullName>
    </submittedName>
</protein>
<keyword evidence="1" id="KW-0812">Transmembrane</keyword>
<sequence>MSLEKLLFLFFWLTFCKILALISFLDFLHVLQSVTLDYGSMCVALLIKMNLSFQQIKKWTLQNCKVGVVMIFPRRLSSGNHVHMLTLLRQLIRRKDVQRINYICASV</sequence>
<feature type="transmembrane region" description="Helical" evidence="1">
    <location>
        <begin position="30"/>
        <end position="47"/>
    </location>
</feature>
<evidence type="ECO:0000313" key="3">
    <source>
        <dbReference type="Proteomes" id="UP000055024"/>
    </source>
</evidence>
<dbReference type="Proteomes" id="UP000055024">
    <property type="component" value="Unassembled WGS sequence"/>
</dbReference>
<organism evidence="2 3">
    <name type="scientific">Trichinella zimbabwensis</name>
    <dbReference type="NCBI Taxonomy" id="268475"/>
    <lineage>
        <taxon>Eukaryota</taxon>
        <taxon>Metazoa</taxon>
        <taxon>Ecdysozoa</taxon>
        <taxon>Nematoda</taxon>
        <taxon>Enoplea</taxon>
        <taxon>Dorylaimia</taxon>
        <taxon>Trichinellida</taxon>
        <taxon>Trichinellidae</taxon>
        <taxon>Trichinella</taxon>
    </lineage>
</organism>
<keyword evidence="1" id="KW-0472">Membrane</keyword>
<dbReference type="AlphaFoldDB" id="A0A0V1I884"/>
<keyword evidence="3" id="KW-1185">Reference proteome</keyword>
<evidence type="ECO:0000313" key="2">
    <source>
        <dbReference type="EMBL" id="KRZ18644.1"/>
    </source>
</evidence>
<comment type="caution">
    <text evidence="2">The sequence shown here is derived from an EMBL/GenBank/DDBJ whole genome shotgun (WGS) entry which is preliminary data.</text>
</comment>
<accession>A0A0V1I884</accession>
<reference evidence="2 3" key="1">
    <citation type="submission" date="2015-01" db="EMBL/GenBank/DDBJ databases">
        <title>Evolution of Trichinella species and genotypes.</title>
        <authorList>
            <person name="Korhonen P.K."/>
            <person name="Edoardo P."/>
            <person name="Giuseppe L.R."/>
            <person name="Gasser R.B."/>
        </authorList>
    </citation>
    <scope>NUCLEOTIDE SEQUENCE [LARGE SCALE GENOMIC DNA]</scope>
    <source>
        <strain evidence="2">ISS1029</strain>
    </source>
</reference>
<proteinExistence type="predicted"/>
<dbReference type="EMBL" id="JYDP01000002">
    <property type="protein sequence ID" value="KRZ18644.1"/>
    <property type="molecule type" value="Genomic_DNA"/>
</dbReference>
<keyword evidence="1" id="KW-1133">Transmembrane helix</keyword>